<dbReference type="EMBL" id="KZ309128">
    <property type="protein sequence ID" value="KAG8237168.1"/>
    <property type="molecule type" value="Genomic_DNA"/>
</dbReference>
<accession>A0A8K0P9R6</accession>
<dbReference type="AlphaFoldDB" id="A0A8K0P9R6"/>
<organism evidence="1 2">
    <name type="scientific">Ladona fulva</name>
    <name type="common">Scarce chaser dragonfly</name>
    <name type="synonym">Libellula fulva</name>
    <dbReference type="NCBI Taxonomy" id="123851"/>
    <lineage>
        <taxon>Eukaryota</taxon>
        <taxon>Metazoa</taxon>
        <taxon>Ecdysozoa</taxon>
        <taxon>Arthropoda</taxon>
        <taxon>Hexapoda</taxon>
        <taxon>Insecta</taxon>
        <taxon>Pterygota</taxon>
        <taxon>Palaeoptera</taxon>
        <taxon>Odonata</taxon>
        <taxon>Epiprocta</taxon>
        <taxon>Anisoptera</taxon>
        <taxon>Libelluloidea</taxon>
        <taxon>Libellulidae</taxon>
        <taxon>Ladona</taxon>
    </lineage>
</organism>
<evidence type="ECO:0000313" key="2">
    <source>
        <dbReference type="Proteomes" id="UP000792457"/>
    </source>
</evidence>
<comment type="caution">
    <text evidence="1">The sequence shown here is derived from an EMBL/GenBank/DDBJ whole genome shotgun (WGS) entry which is preliminary data.</text>
</comment>
<gene>
    <name evidence="1" type="ORF">J437_LFUL016652</name>
</gene>
<sequence>MCFFNEQVKNNIPIRDYTFDLVVLPNKKIILLDFGMLNKDSECLMFSYLDLKRKIKNHNSE</sequence>
<reference evidence="1" key="2">
    <citation type="submission" date="2017-10" db="EMBL/GenBank/DDBJ databases">
        <title>Ladona fulva Genome sequencing and assembly.</title>
        <authorList>
            <person name="Murali S."/>
            <person name="Richards S."/>
            <person name="Bandaranaike D."/>
            <person name="Bellair M."/>
            <person name="Blankenburg K."/>
            <person name="Chao H."/>
            <person name="Dinh H."/>
            <person name="Doddapaneni H."/>
            <person name="Dugan-Rocha S."/>
            <person name="Elkadiri S."/>
            <person name="Gnanaolivu R."/>
            <person name="Hernandez B."/>
            <person name="Skinner E."/>
            <person name="Javaid M."/>
            <person name="Lee S."/>
            <person name="Li M."/>
            <person name="Ming W."/>
            <person name="Munidasa M."/>
            <person name="Muniz J."/>
            <person name="Nguyen L."/>
            <person name="Hughes D."/>
            <person name="Osuji N."/>
            <person name="Pu L.-L."/>
            <person name="Puazo M."/>
            <person name="Qu C."/>
            <person name="Quiroz J."/>
            <person name="Raj R."/>
            <person name="Weissenberger G."/>
            <person name="Xin Y."/>
            <person name="Zou X."/>
            <person name="Han Y."/>
            <person name="Worley K."/>
            <person name="Muzny D."/>
            <person name="Gibbs R."/>
        </authorList>
    </citation>
    <scope>NUCLEOTIDE SEQUENCE</scope>
    <source>
        <strain evidence="1">Sampled in the wild</strain>
    </source>
</reference>
<dbReference type="Pfam" id="PF07065">
    <property type="entry name" value="D123"/>
    <property type="match status" value="1"/>
</dbReference>
<protein>
    <submittedName>
        <fullName evidence="1">Uncharacterized protein</fullName>
    </submittedName>
</protein>
<dbReference type="InterPro" id="IPR009772">
    <property type="entry name" value="CDC123"/>
</dbReference>
<proteinExistence type="predicted"/>
<evidence type="ECO:0000313" key="1">
    <source>
        <dbReference type="EMBL" id="KAG8237168.1"/>
    </source>
</evidence>
<feature type="non-terminal residue" evidence="1">
    <location>
        <position position="1"/>
    </location>
</feature>
<name>A0A8K0P9R6_LADFU</name>
<dbReference type="Proteomes" id="UP000792457">
    <property type="component" value="Unassembled WGS sequence"/>
</dbReference>
<reference evidence="1" key="1">
    <citation type="submission" date="2013-04" db="EMBL/GenBank/DDBJ databases">
        <authorList>
            <person name="Qu J."/>
            <person name="Murali S.C."/>
            <person name="Bandaranaike D."/>
            <person name="Bellair M."/>
            <person name="Blankenburg K."/>
            <person name="Chao H."/>
            <person name="Dinh H."/>
            <person name="Doddapaneni H."/>
            <person name="Downs B."/>
            <person name="Dugan-Rocha S."/>
            <person name="Elkadiri S."/>
            <person name="Gnanaolivu R.D."/>
            <person name="Hernandez B."/>
            <person name="Javaid M."/>
            <person name="Jayaseelan J.C."/>
            <person name="Lee S."/>
            <person name="Li M."/>
            <person name="Ming W."/>
            <person name="Munidasa M."/>
            <person name="Muniz J."/>
            <person name="Nguyen L."/>
            <person name="Ongeri F."/>
            <person name="Osuji N."/>
            <person name="Pu L.-L."/>
            <person name="Puazo M."/>
            <person name="Qu C."/>
            <person name="Quiroz J."/>
            <person name="Raj R."/>
            <person name="Weissenberger G."/>
            <person name="Xin Y."/>
            <person name="Zou X."/>
            <person name="Han Y."/>
            <person name="Richards S."/>
            <person name="Worley K."/>
            <person name="Muzny D."/>
            <person name="Gibbs R."/>
        </authorList>
    </citation>
    <scope>NUCLEOTIDE SEQUENCE</scope>
    <source>
        <strain evidence="1">Sampled in the wild</strain>
    </source>
</reference>
<keyword evidence="2" id="KW-1185">Reference proteome</keyword>